<keyword evidence="3" id="KW-1185">Reference proteome</keyword>
<name>A0A858U585_9MOLU</name>
<dbReference type="KEGG" id="mphn:HGG64_01555"/>
<dbReference type="Proteomes" id="UP000501728">
    <property type="component" value="Chromosome"/>
</dbReference>
<protein>
    <submittedName>
        <fullName evidence="2">Uncharacterized protein</fullName>
    </submittedName>
</protein>
<gene>
    <name evidence="2" type="ORF">HGG64_01555</name>
</gene>
<proteinExistence type="predicted"/>
<feature type="coiled-coil region" evidence="1">
    <location>
        <begin position="108"/>
        <end position="135"/>
    </location>
</feature>
<dbReference type="EMBL" id="CP051480">
    <property type="protein sequence ID" value="QJG66393.1"/>
    <property type="molecule type" value="Genomic_DNA"/>
</dbReference>
<keyword evidence="1" id="KW-0175">Coiled coil</keyword>
<reference evidence="2 3" key="1">
    <citation type="submission" date="2020-04" db="EMBL/GenBank/DDBJ databases">
        <title>Novel Mycoplasma species detected in Phocoena phocoena (harbor porpoise) from the USA.</title>
        <authorList>
            <person name="Volokhov D.V."/>
        </authorList>
    </citation>
    <scope>NUCLEOTIDE SEQUENCE [LARGE SCALE GENOMIC DNA]</scope>
    <source>
        <strain evidence="2 3">C264-NAS</strain>
    </source>
</reference>
<evidence type="ECO:0000256" key="1">
    <source>
        <dbReference type="SAM" id="Coils"/>
    </source>
</evidence>
<evidence type="ECO:0000313" key="3">
    <source>
        <dbReference type="Proteomes" id="UP000501728"/>
    </source>
</evidence>
<dbReference type="AlphaFoldDB" id="A0A858U585"/>
<sequence>MLKQDPQNKGVLENGVDFFSKFYEYVENCKDSKEIENLLDSYPRFKKLMEDKTAALLQKIFELPEIDSFDFEKKEKNRKINPLQSLLNFLLEYKEIKYYSYLTLISTKILLEISINEIQNENNRLTIEMKKHLKILNKVFKEKSGFSREELEVFFNHIIDEINKSNEQEP</sequence>
<organism evidence="2 3">
    <name type="scientific">Mycoplasma phocoeninasale</name>
    <dbReference type="NCBI Taxonomy" id="2726117"/>
    <lineage>
        <taxon>Bacteria</taxon>
        <taxon>Bacillati</taxon>
        <taxon>Mycoplasmatota</taxon>
        <taxon>Mollicutes</taxon>
        <taxon>Mycoplasmataceae</taxon>
        <taxon>Mycoplasma</taxon>
    </lineage>
</organism>
<accession>A0A858U585</accession>
<evidence type="ECO:0000313" key="2">
    <source>
        <dbReference type="EMBL" id="QJG66393.1"/>
    </source>
</evidence>
<dbReference type="RefSeq" id="WP_169580216.1">
    <property type="nucleotide sequence ID" value="NZ_CP051480.1"/>
</dbReference>